<feature type="compositionally biased region" description="Polar residues" evidence="1">
    <location>
        <begin position="1"/>
        <end position="14"/>
    </location>
</feature>
<comment type="caution">
    <text evidence="2">The sequence shown here is derived from an EMBL/GenBank/DDBJ whole genome shotgun (WGS) entry which is preliminary data.</text>
</comment>
<accession>A0AAV2MVD4</accession>
<gene>
    <name evidence="2" type="ORF">LPLAT_LOCUS1945</name>
</gene>
<evidence type="ECO:0000313" key="3">
    <source>
        <dbReference type="Proteomes" id="UP001497644"/>
    </source>
</evidence>
<dbReference type="EMBL" id="CAXIPU020000017">
    <property type="protein sequence ID" value="CAL1671565.1"/>
    <property type="molecule type" value="Genomic_DNA"/>
</dbReference>
<sequence length="105" mass="11599">MFTLGENVSNSVSTNEKDSGLNKREVSIEIVNSAPYIPVAVDMDVDISNLEIVLLPEENENSLTLETETLNTAEAHINNANVCDSTCAYVKPIEDFGQHDFFESF</sequence>
<dbReference type="Proteomes" id="UP001497644">
    <property type="component" value="Unassembled WGS sequence"/>
</dbReference>
<dbReference type="AlphaFoldDB" id="A0AAV2MVD4"/>
<feature type="region of interest" description="Disordered" evidence="1">
    <location>
        <begin position="1"/>
        <end position="21"/>
    </location>
</feature>
<evidence type="ECO:0000313" key="2">
    <source>
        <dbReference type="EMBL" id="CAL1671565.1"/>
    </source>
</evidence>
<evidence type="ECO:0000256" key="1">
    <source>
        <dbReference type="SAM" id="MobiDB-lite"/>
    </source>
</evidence>
<organism evidence="2 3">
    <name type="scientific">Lasius platythorax</name>
    <dbReference type="NCBI Taxonomy" id="488582"/>
    <lineage>
        <taxon>Eukaryota</taxon>
        <taxon>Metazoa</taxon>
        <taxon>Ecdysozoa</taxon>
        <taxon>Arthropoda</taxon>
        <taxon>Hexapoda</taxon>
        <taxon>Insecta</taxon>
        <taxon>Pterygota</taxon>
        <taxon>Neoptera</taxon>
        <taxon>Endopterygota</taxon>
        <taxon>Hymenoptera</taxon>
        <taxon>Apocrita</taxon>
        <taxon>Aculeata</taxon>
        <taxon>Formicoidea</taxon>
        <taxon>Formicidae</taxon>
        <taxon>Formicinae</taxon>
        <taxon>Lasius</taxon>
        <taxon>Lasius</taxon>
    </lineage>
</organism>
<protein>
    <submittedName>
        <fullName evidence="2">Uncharacterized protein</fullName>
    </submittedName>
</protein>
<proteinExistence type="predicted"/>
<name>A0AAV2MVD4_9HYME</name>
<reference evidence="2" key="1">
    <citation type="submission" date="2024-04" db="EMBL/GenBank/DDBJ databases">
        <authorList>
            <consortium name="Molecular Ecology Group"/>
        </authorList>
    </citation>
    <scope>NUCLEOTIDE SEQUENCE</scope>
</reference>
<keyword evidence="3" id="KW-1185">Reference proteome</keyword>